<protein>
    <recommendedName>
        <fullName evidence="8">Xylanolytic transcriptional activator regulatory domain-containing protein</fullName>
    </recommendedName>
</protein>
<dbReference type="GO" id="GO:0000978">
    <property type="term" value="F:RNA polymerase II cis-regulatory region sequence-specific DNA binding"/>
    <property type="evidence" value="ECO:0007669"/>
    <property type="project" value="TreeGrafter"/>
</dbReference>
<dbReference type="Proteomes" id="UP001271007">
    <property type="component" value="Unassembled WGS sequence"/>
</dbReference>
<keyword evidence="6" id="KW-0539">Nucleus</keyword>
<reference evidence="9" key="1">
    <citation type="submission" date="2023-04" db="EMBL/GenBank/DDBJ databases">
        <title>Black Yeasts Isolated from many extreme environments.</title>
        <authorList>
            <person name="Coleine C."/>
            <person name="Stajich J.E."/>
            <person name="Selbmann L."/>
        </authorList>
    </citation>
    <scope>NUCLEOTIDE SEQUENCE</scope>
    <source>
        <strain evidence="9">CCFEE 5312</strain>
    </source>
</reference>
<feature type="compositionally biased region" description="Polar residues" evidence="7">
    <location>
        <begin position="266"/>
        <end position="277"/>
    </location>
</feature>
<dbReference type="SMART" id="SM00906">
    <property type="entry name" value="Fungal_trans"/>
    <property type="match status" value="1"/>
</dbReference>
<dbReference type="EMBL" id="JAWDJX010000044">
    <property type="protein sequence ID" value="KAK3048925.1"/>
    <property type="molecule type" value="Genomic_DNA"/>
</dbReference>
<evidence type="ECO:0000256" key="1">
    <source>
        <dbReference type="ARBA" id="ARBA00022723"/>
    </source>
</evidence>
<evidence type="ECO:0000313" key="9">
    <source>
        <dbReference type="EMBL" id="KAK3048925.1"/>
    </source>
</evidence>
<evidence type="ECO:0000256" key="6">
    <source>
        <dbReference type="ARBA" id="ARBA00023242"/>
    </source>
</evidence>
<dbReference type="InterPro" id="IPR007219">
    <property type="entry name" value="XnlR_reg_dom"/>
</dbReference>
<organism evidence="9 10">
    <name type="scientific">Extremus antarcticus</name>
    <dbReference type="NCBI Taxonomy" id="702011"/>
    <lineage>
        <taxon>Eukaryota</taxon>
        <taxon>Fungi</taxon>
        <taxon>Dikarya</taxon>
        <taxon>Ascomycota</taxon>
        <taxon>Pezizomycotina</taxon>
        <taxon>Dothideomycetes</taxon>
        <taxon>Dothideomycetidae</taxon>
        <taxon>Mycosphaerellales</taxon>
        <taxon>Extremaceae</taxon>
        <taxon>Extremus</taxon>
    </lineage>
</organism>
<proteinExistence type="predicted"/>
<dbReference type="GO" id="GO:0005634">
    <property type="term" value="C:nucleus"/>
    <property type="evidence" value="ECO:0007669"/>
    <property type="project" value="TreeGrafter"/>
</dbReference>
<dbReference type="InterPro" id="IPR051430">
    <property type="entry name" value="Fungal_TF_Env_Response"/>
</dbReference>
<evidence type="ECO:0000256" key="5">
    <source>
        <dbReference type="ARBA" id="ARBA00023163"/>
    </source>
</evidence>
<dbReference type="GO" id="GO:0001228">
    <property type="term" value="F:DNA-binding transcription activator activity, RNA polymerase II-specific"/>
    <property type="evidence" value="ECO:0007669"/>
    <property type="project" value="TreeGrafter"/>
</dbReference>
<keyword evidence="5" id="KW-0804">Transcription</keyword>
<keyword evidence="4" id="KW-0238">DNA-binding</keyword>
<sequence length="429" mass="48485">MPKELDLIISCYTEAIGRGEGRFQTTETRTMVTHMGDLLQECKVIAKGLKTARPSRCLASPGVGLEPPSRGVADTLVDLYFGSFESTYRILHEPTFRAEYHSYWAQPESVPTHVRLRILLVIGIGFSFYTGQDVEAGFRCMVRQWIYAAQTWLSGPLEKDRLTIAGLQIHCLTLLARQIFSIGGDLVWVSVGSLIHAAMQIGLHRDPKHFSEMSVLQVEVRRRLWATILEMVVQSSLDSRMPPRISFDEFDTNSPANINDDEVDESTSSLRPQPGGTYTSTSTQILLLESIPVRLRVLQLLYCFRAEMSYSNVLNLSSELTDACRKCSRFFDQNSRAGATPFRRNLVDLHVRLFLIWLHMPFASEARTNPMFYYSRKVSLDTTLTMITPEPDDCFSRLRVIGGGMFRESIRHASTIILLELLGQVETSA</sequence>
<evidence type="ECO:0000256" key="3">
    <source>
        <dbReference type="ARBA" id="ARBA00023015"/>
    </source>
</evidence>
<accession>A0AAJ0G977</accession>
<gene>
    <name evidence="9" type="ORF">LTR09_009820</name>
</gene>
<feature type="domain" description="Xylanolytic transcriptional activator regulatory" evidence="8">
    <location>
        <begin position="187"/>
        <end position="261"/>
    </location>
</feature>
<feature type="region of interest" description="Disordered" evidence="7">
    <location>
        <begin position="248"/>
        <end position="277"/>
    </location>
</feature>
<comment type="caution">
    <text evidence="9">The sequence shown here is derived from an EMBL/GenBank/DDBJ whole genome shotgun (WGS) entry which is preliminary data.</text>
</comment>
<dbReference type="GO" id="GO:0008270">
    <property type="term" value="F:zinc ion binding"/>
    <property type="evidence" value="ECO:0007669"/>
    <property type="project" value="InterPro"/>
</dbReference>
<name>A0AAJ0G977_9PEZI</name>
<keyword evidence="3" id="KW-0805">Transcription regulation</keyword>
<evidence type="ECO:0000256" key="7">
    <source>
        <dbReference type="SAM" id="MobiDB-lite"/>
    </source>
</evidence>
<dbReference type="GO" id="GO:0006351">
    <property type="term" value="P:DNA-templated transcription"/>
    <property type="evidence" value="ECO:0007669"/>
    <property type="project" value="InterPro"/>
</dbReference>
<dbReference type="PANTHER" id="PTHR31944">
    <property type="entry name" value="HEME-RESPONSIVE ZINC FINGER TRANSCRIPTION FACTOR HAP1"/>
    <property type="match status" value="1"/>
</dbReference>
<evidence type="ECO:0000256" key="2">
    <source>
        <dbReference type="ARBA" id="ARBA00022833"/>
    </source>
</evidence>
<dbReference type="Pfam" id="PF04082">
    <property type="entry name" value="Fungal_trans"/>
    <property type="match status" value="1"/>
</dbReference>
<evidence type="ECO:0000313" key="10">
    <source>
        <dbReference type="Proteomes" id="UP001271007"/>
    </source>
</evidence>
<keyword evidence="1" id="KW-0479">Metal-binding</keyword>
<dbReference type="PANTHER" id="PTHR31944:SF129">
    <property type="entry name" value="ASPYRIDONES CLUSTER REGULATOR APDR-RELATED"/>
    <property type="match status" value="1"/>
</dbReference>
<evidence type="ECO:0000259" key="8">
    <source>
        <dbReference type="SMART" id="SM00906"/>
    </source>
</evidence>
<dbReference type="CDD" id="cd12148">
    <property type="entry name" value="fungal_TF_MHR"/>
    <property type="match status" value="1"/>
</dbReference>
<evidence type="ECO:0000256" key="4">
    <source>
        <dbReference type="ARBA" id="ARBA00023125"/>
    </source>
</evidence>
<keyword evidence="10" id="KW-1185">Reference proteome</keyword>
<dbReference type="AlphaFoldDB" id="A0AAJ0G977"/>
<keyword evidence="2" id="KW-0862">Zinc</keyword>